<proteinExistence type="predicted"/>
<dbReference type="EMBL" id="BAABFV010000001">
    <property type="protein sequence ID" value="GAA4360705.1"/>
    <property type="molecule type" value="Genomic_DNA"/>
</dbReference>
<protein>
    <submittedName>
        <fullName evidence="2">Type VI secretion system baseplate subunit TssE</fullName>
    </submittedName>
</protein>
<dbReference type="RefSeq" id="WP_345292422.1">
    <property type="nucleotide sequence ID" value="NZ_BAABFV010000001.1"/>
</dbReference>
<dbReference type="SUPFAM" id="SSF160719">
    <property type="entry name" value="gpW/gp25-like"/>
    <property type="match status" value="1"/>
</dbReference>
<keyword evidence="3" id="KW-1185">Reference proteome</keyword>
<dbReference type="Proteomes" id="UP001501011">
    <property type="component" value="Unassembled WGS sequence"/>
</dbReference>
<evidence type="ECO:0000313" key="2">
    <source>
        <dbReference type="EMBL" id="GAA4360705.1"/>
    </source>
</evidence>
<dbReference type="NCBIfam" id="TIGR03357">
    <property type="entry name" value="VI_zyme"/>
    <property type="match status" value="1"/>
</dbReference>
<gene>
    <name evidence="2" type="primary">tssE</name>
    <name evidence="2" type="ORF">GCM10023151_13260</name>
</gene>
<dbReference type="Gene3D" id="3.10.450.40">
    <property type="match status" value="1"/>
</dbReference>
<accession>A0ABP8IKE9</accession>
<evidence type="ECO:0000313" key="3">
    <source>
        <dbReference type="Proteomes" id="UP001501011"/>
    </source>
</evidence>
<sequence length="160" mass="18703">MIKPSQMPELRTSLLDVLADDDDGQQGFDPYDRYKKLVCRDIEALLNTKIDWTLVTDSLQELKLSLVNYGLEDFSTKNLTYPGDKDVLCVEIRELIELYEPRLERVRVKILDNSDPIDRVVRLMITANLILEKDRERLSFRTKLNPVDHLFSVKELEYEG</sequence>
<dbReference type="PANTHER" id="PTHR38595:SF1">
    <property type="entry name" value="TYPE VI SECRETION SYSTEM COMPONENT TSSE1"/>
    <property type="match status" value="1"/>
</dbReference>
<dbReference type="PANTHER" id="PTHR38595">
    <property type="entry name" value="CYTOPLASMIC PROTEIN-RELATED"/>
    <property type="match status" value="1"/>
</dbReference>
<feature type="domain" description="IraD/Gp25-like" evidence="1">
    <location>
        <begin position="34"/>
        <end position="131"/>
    </location>
</feature>
<comment type="caution">
    <text evidence="2">The sequence shown here is derived from an EMBL/GenBank/DDBJ whole genome shotgun (WGS) entry which is preliminary data.</text>
</comment>
<name>A0ABP8IKE9_9GAMM</name>
<dbReference type="InterPro" id="IPR007048">
    <property type="entry name" value="IraD/Gp25-like"/>
</dbReference>
<evidence type="ECO:0000259" key="1">
    <source>
        <dbReference type="Pfam" id="PF04965"/>
    </source>
</evidence>
<dbReference type="Pfam" id="PF04965">
    <property type="entry name" value="GPW_gp25"/>
    <property type="match status" value="1"/>
</dbReference>
<reference evidence="3" key="1">
    <citation type="journal article" date="2019" name="Int. J. Syst. Evol. Microbiol.">
        <title>The Global Catalogue of Microorganisms (GCM) 10K type strain sequencing project: providing services to taxonomists for standard genome sequencing and annotation.</title>
        <authorList>
            <consortium name="The Broad Institute Genomics Platform"/>
            <consortium name="The Broad Institute Genome Sequencing Center for Infectious Disease"/>
            <person name="Wu L."/>
            <person name="Ma J."/>
        </authorList>
    </citation>
    <scope>NUCLEOTIDE SEQUENCE [LARGE SCALE GENOMIC DNA]</scope>
    <source>
        <strain evidence="3">JCM 17728</strain>
    </source>
</reference>
<dbReference type="InterPro" id="IPR053176">
    <property type="entry name" value="T6SS_TssE1-like"/>
</dbReference>
<organism evidence="2 3">
    <name type="scientific">Kangiella marina</name>
    <dbReference type="NCBI Taxonomy" id="1079178"/>
    <lineage>
        <taxon>Bacteria</taxon>
        <taxon>Pseudomonadati</taxon>
        <taxon>Pseudomonadota</taxon>
        <taxon>Gammaproteobacteria</taxon>
        <taxon>Kangiellales</taxon>
        <taxon>Kangiellaceae</taxon>
        <taxon>Kangiella</taxon>
    </lineage>
</organism>
<dbReference type="InterPro" id="IPR017737">
    <property type="entry name" value="TssE1-like"/>
</dbReference>